<dbReference type="Proteomes" id="UP001163321">
    <property type="component" value="Chromosome 10"/>
</dbReference>
<evidence type="ECO:0000313" key="2">
    <source>
        <dbReference type="Proteomes" id="UP001163321"/>
    </source>
</evidence>
<sequence length="325" mass="36817">MSTEMKTLQSVKQYALIAMTLILIPICLLQIVGVMQMRSNNKAFEDTPGMPGFTDLLIGGAFSLGFIGLRFIAVDLFVPLGRVCLSPEKRVNEERVSRFATMVFKFLFFVCISIAGFYVMRDEPWFIPALGGKGELVNVLDALPYPPSNSLKYYFMVQLGYHLHSLLFMLFFSPIRNDFVEMLLHHLVTLILIGGSYLANYTTFGALVVFAHDLGDIVGYAIKAIVDTGCRPLLVLVYGALLVSWAYTRLYVFPYRLVYIGRVTLQEVQPDFNVVYTETMIITLSLLIVLHVYWYFLFLVMGYVLVSKGVAEDIQQKVEDPKKED</sequence>
<comment type="caution">
    <text evidence="1">The sequence shown here is derived from an EMBL/GenBank/DDBJ whole genome shotgun (WGS) entry which is preliminary data.</text>
</comment>
<keyword evidence="2" id="KW-1185">Reference proteome</keyword>
<evidence type="ECO:0000313" key="1">
    <source>
        <dbReference type="EMBL" id="KAI9920038.1"/>
    </source>
</evidence>
<organism evidence="1 2">
    <name type="scientific">Peronosclerospora sorghi</name>
    <dbReference type="NCBI Taxonomy" id="230839"/>
    <lineage>
        <taxon>Eukaryota</taxon>
        <taxon>Sar</taxon>
        <taxon>Stramenopiles</taxon>
        <taxon>Oomycota</taxon>
        <taxon>Peronosporomycetes</taxon>
        <taxon>Peronosporales</taxon>
        <taxon>Peronosporaceae</taxon>
        <taxon>Peronosclerospora</taxon>
    </lineage>
</organism>
<accession>A0ACC0WPL9</accession>
<name>A0ACC0WPL9_9STRA</name>
<gene>
    <name evidence="1" type="ORF">PsorP6_015364</name>
</gene>
<protein>
    <submittedName>
        <fullName evidence="1">Uncharacterized protein</fullName>
    </submittedName>
</protein>
<proteinExistence type="predicted"/>
<dbReference type="EMBL" id="CM047589">
    <property type="protein sequence ID" value="KAI9920038.1"/>
    <property type="molecule type" value="Genomic_DNA"/>
</dbReference>
<reference evidence="1 2" key="1">
    <citation type="journal article" date="2022" name="bioRxiv">
        <title>The genome of the oomycete Peronosclerospora sorghi, a cosmopolitan pathogen of maize and sorghum, is inflated with dispersed pseudogenes.</title>
        <authorList>
            <person name="Fletcher K."/>
            <person name="Martin F."/>
            <person name="Isakeit T."/>
            <person name="Cavanaugh K."/>
            <person name="Magill C."/>
            <person name="Michelmore R."/>
        </authorList>
    </citation>
    <scope>NUCLEOTIDE SEQUENCE [LARGE SCALE GENOMIC DNA]</scope>
    <source>
        <strain evidence="1">P6</strain>
    </source>
</reference>